<evidence type="ECO:0000313" key="1">
    <source>
        <dbReference type="EMBL" id="MDT0266910.1"/>
    </source>
</evidence>
<comment type="caution">
    <text evidence="1">The sequence shown here is derived from an EMBL/GenBank/DDBJ whole genome shotgun (WGS) entry which is preliminary data.</text>
</comment>
<dbReference type="Pfam" id="PF00702">
    <property type="entry name" value="Hydrolase"/>
    <property type="match status" value="1"/>
</dbReference>
<dbReference type="PANTHER" id="PTHR43611:SF3">
    <property type="entry name" value="FLAVIN MONONUCLEOTIDE HYDROLASE 1, CHLOROPLATIC"/>
    <property type="match status" value="1"/>
</dbReference>
<sequence length="206" mass="22365">MTDRRFDALLCDLDGVLRHWDTTSPPRLERAYGLPAGALTSAAFRPDRLVPAVTGQVTDEEWRAAVAADLAPACGTPERARALVEAWSDTPGSVDPVVLAMLTEVRRRVPVVLVTNATTRLESDLAALGLTEVADAIVNSARVRVAKPDPEIFRIAAERAGVPTGRCLFVDDTEGHVTAARELGMTAVWHRDNAELRRVLRPLIDV</sequence>
<keyword evidence="2" id="KW-1185">Reference proteome</keyword>
<dbReference type="EC" id="3.1.3.-" evidence="1"/>
<dbReference type="Gene3D" id="3.40.50.1000">
    <property type="entry name" value="HAD superfamily/HAD-like"/>
    <property type="match status" value="1"/>
</dbReference>
<dbReference type="InterPro" id="IPR036412">
    <property type="entry name" value="HAD-like_sf"/>
</dbReference>
<name>A0ABU2JPJ1_9ACTN</name>
<dbReference type="EMBL" id="JAVREO010000006">
    <property type="protein sequence ID" value="MDT0266910.1"/>
    <property type="molecule type" value="Genomic_DNA"/>
</dbReference>
<dbReference type="PRINTS" id="PR00413">
    <property type="entry name" value="HADHALOGNASE"/>
</dbReference>
<dbReference type="InterPro" id="IPR006439">
    <property type="entry name" value="HAD-SF_hydro_IA"/>
</dbReference>
<dbReference type="NCBIfam" id="TIGR01509">
    <property type="entry name" value="HAD-SF-IA-v3"/>
    <property type="match status" value="1"/>
</dbReference>
<dbReference type="InterPro" id="IPR023214">
    <property type="entry name" value="HAD_sf"/>
</dbReference>
<reference evidence="2" key="1">
    <citation type="submission" date="2023-07" db="EMBL/GenBank/DDBJ databases">
        <title>30 novel species of actinomycetes from the DSMZ collection.</title>
        <authorList>
            <person name="Nouioui I."/>
        </authorList>
    </citation>
    <scope>NUCLEOTIDE SEQUENCE [LARGE SCALE GENOMIC DNA]</scope>
    <source>
        <strain evidence="2">DSM 44915</strain>
    </source>
</reference>
<gene>
    <name evidence="1" type="ORF">RM844_11470</name>
</gene>
<keyword evidence="1" id="KW-0378">Hydrolase</keyword>
<organism evidence="1 2">
    <name type="scientific">Streptomyces chisholmiae</name>
    <dbReference type="NCBI Taxonomy" id="3075540"/>
    <lineage>
        <taxon>Bacteria</taxon>
        <taxon>Bacillati</taxon>
        <taxon>Actinomycetota</taxon>
        <taxon>Actinomycetes</taxon>
        <taxon>Kitasatosporales</taxon>
        <taxon>Streptomycetaceae</taxon>
        <taxon>Streptomyces</taxon>
    </lineage>
</organism>
<dbReference type="Proteomes" id="UP001183410">
    <property type="component" value="Unassembled WGS sequence"/>
</dbReference>
<dbReference type="PANTHER" id="PTHR43611">
    <property type="entry name" value="ALPHA-D-GLUCOSE 1-PHOSPHATE PHOSPHATASE"/>
    <property type="match status" value="1"/>
</dbReference>
<accession>A0ABU2JPJ1</accession>
<dbReference type="SUPFAM" id="SSF56784">
    <property type="entry name" value="HAD-like"/>
    <property type="match status" value="1"/>
</dbReference>
<proteinExistence type="predicted"/>
<dbReference type="GO" id="GO:0016787">
    <property type="term" value="F:hydrolase activity"/>
    <property type="evidence" value="ECO:0007669"/>
    <property type="project" value="UniProtKB-KW"/>
</dbReference>
<evidence type="ECO:0000313" key="2">
    <source>
        <dbReference type="Proteomes" id="UP001183410"/>
    </source>
</evidence>
<protein>
    <submittedName>
        <fullName evidence="1">HAD family hydrolase</fullName>
        <ecNumber evidence="1">3.1.3.-</ecNumber>
    </submittedName>
</protein>
<dbReference type="RefSeq" id="WP_311666963.1">
    <property type="nucleotide sequence ID" value="NZ_JAVREO010000006.1"/>
</dbReference>